<evidence type="ECO:0000256" key="7">
    <source>
        <dbReference type="SAM" id="Phobius"/>
    </source>
</evidence>
<keyword evidence="7" id="KW-1133">Transmembrane helix</keyword>
<feature type="domain" description="HECT" evidence="8">
    <location>
        <begin position="863"/>
        <end position="1260"/>
    </location>
</feature>
<comment type="caution">
    <text evidence="9">The sequence shown here is derived from an EMBL/GenBank/DDBJ whole genome shotgun (WGS) entry which is preliminary data.</text>
</comment>
<dbReference type="EC" id="2.3.2.26" evidence="2"/>
<evidence type="ECO:0000256" key="4">
    <source>
        <dbReference type="ARBA" id="ARBA00022786"/>
    </source>
</evidence>
<dbReference type="EMBL" id="JAVHJV010000001">
    <property type="protein sequence ID" value="KAK5946724.1"/>
    <property type="molecule type" value="Genomic_DNA"/>
</dbReference>
<feature type="region of interest" description="Disordered" evidence="6">
    <location>
        <begin position="1067"/>
        <end position="1087"/>
    </location>
</feature>
<dbReference type="Gene3D" id="3.90.1750.10">
    <property type="entry name" value="Hect, E3 ligase catalytic domains"/>
    <property type="match status" value="2"/>
</dbReference>
<organism evidence="9 10">
    <name type="scientific">Knufia obscura</name>
    <dbReference type="NCBI Taxonomy" id="1635080"/>
    <lineage>
        <taxon>Eukaryota</taxon>
        <taxon>Fungi</taxon>
        <taxon>Dikarya</taxon>
        <taxon>Ascomycota</taxon>
        <taxon>Pezizomycotina</taxon>
        <taxon>Eurotiomycetes</taxon>
        <taxon>Chaetothyriomycetidae</taxon>
        <taxon>Chaetothyriales</taxon>
        <taxon>Trichomeriaceae</taxon>
        <taxon>Knufia</taxon>
    </lineage>
</organism>
<gene>
    <name evidence="9" type="ORF">PMZ80_000867</name>
</gene>
<keyword evidence="7" id="KW-0472">Membrane</keyword>
<keyword evidence="7" id="KW-0812">Transmembrane</keyword>
<dbReference type="PANTHER" id="PTHR45700">
    <property type="entry name" value="UBIQUITIN-PROTEIN LIGASE E3C"/>
    <property type="match status" value="1"/>
</dbReference>
<feature type="transmembrane region" description="Helical" evidence="7">
    <location>
        <begin position="774"/>
        <end position="790"/>
    </location>
</feature>
<dbReference type="GeneID" id="89994316"/>
<dbReference type="RefSeq" id="XP_064734814.1">
    <property type="nucleotide sequence ID" value="XM_064869317.1"/>
</dbReference>
<keyword evidence="3" id="KW-0808">Transferase</keyword>
<protein>
    <recommendedName>
        <fullName evidence="2">HECT-type E3 ubiquitin transferase</fullName>
        <ecNumber evidence="2">2.3.2.26</ecNumber>
    </recommendedName>
</protein>
<keyword evidence="4 5" id="KW-0833">Ubl conjugation pathway</keyword>
<accession>A0ABR0S1H3</accession>
<dbReference type="Gene3D" id="3.30.2160.10">
    <property type="entry name" value="Hect, E3 ligase catalytic domain"/>
    <property type="match status" value="2"/>
</dbReference>
<feature type="compositionally biased region" description="Polar residues" evidence="6">
    <location>
        <begin position="348"/>
        <end position="361"/>
    </location>
</feature>
<evidence type="ECO:0000313" key="9">
    <source>
        <dbReference type="EMBL" id="KAK5946724.1"/>
    </source>
</evidence>
<dbReference type="PROSITE" id="PS50237">
    <property type="entry name" value="HECT"/>
    <property type="match status" value="1"/>
</dbReference>
<feature type="active site" description="Glycyl thioester intermediate" evidence="5">
    <location>
        <position position="1228"/>
    </location>
</feature>
<evidence type="ECO:0000256" key="2">
    <source>
        <dbReference type="ARBA" id="ARBA00012485"/>
    </source>
</evidence>
<feature type="compositionally biased region" description="Polar residues" evidence="6">
    <location>
        <begin position="219"/>
        <end position="228"/>
    </location>
</feature>
<dbReference type="Pfam" id="PF00632">
    <property type="entry name" value="HECT"/>
    <property type="match status" value="1"/>
</dbReference>
<evidence type="ECO:0000256" key="3">
    <source>
        <dbReference type="ARBA" id="ARBA00022679"/>
    </source>
</evidence>
<name>A0ABR0S1H3_9EURO</name>
<evidence type="ECO:0000313" key="10">
    <source>
        <dbReference type="Proteomes" id="UP001334248"/>
    </source>
</evidence>
<dbReference type="InterPro" id="IPR032353">
    <property type="entry name" value="AZUL"/>
</dbReference>
<evidence type="ECO:0000256" key="1">
    <source>
        <dbReference type="ARBA" id="ARBA00000885"/>
    </source>
</evidence>
<feature type="compositionally biased region" description="Polar residues" evidence="6">
    <location>
        <begin position="313"/>
        <end position="325"/>
    </location>
</feature>
<keyword evidence="10" id="KW-1185">Reference proteome</keyword>
<feature type="compositionally biased region" description="Polar residues" evidence="6">
    <location>
        <begin position="193"/>
        <end position="212"/>
    </location>
</feature>
<evidence type="ECO:0000259" key="8">
    <source>
        <dbReference type="PROSITE" id="PS50237"/>
    </source>
</evidence>
<dbReference type="InterPro" id="IPR035983">
    <property type="entry name" value="Hect_E3_ubiquitin_ligase"/>
</dbReference>
<dbReference type="InterPro" id="IPR044611">
    <property type="entry name" value="E3A/B/C-like"/>
</dbReference>
<dbReference type="Gene3D" id="3.30.2410.10">
    <property type="entry name" value="Hect, E3 ligase catalytic domain"/>
    <property type="match status" value="1"/>
</dbReference>
<sequence length="1260" mass="142271">MHSTTTAFDSASLRDFDPARDVPESLRQYLTTVHNPRDIYVDRTHASERRLRLLHRRFLNQITYGCRNPYCNVPTCFSYRKRVSGAAVRPYTDVSARALATKCVEQYATHGRDLSRGSRRDYGKTKSSLGSLDGNLHNDGLCRNDPIIPWYADPDEYLDKIRAATSKDGRSRRYSAPRRQSTASEKQEHHSNGHVQSPRVSKSNGSTQLNQSSEHKTNPIGQQETSTLEVAGLDKERSPSPEVKSSVSYTRNEELPDAAGGIRAGRSQRLRNDHASFVQSIFSRNELRKLDQLPDGGGTANALQEEDNIPARHSQTVPEQPASSRDSLHSHTSKSAESSRTAKCLKRSSATGGTPQQTMSGTVRPAYTFKLLPPSAILWLRNMLINRSEHIDPPISELSTPNGFDHFVEQSLYFVLSDARRLLASARTWDDYVRFREKEDDDGIQLSLSQTIRRYKPPGDGLVRAMQAATGRKLTANNVAGMLGMNHPDWTSVLQVVTDLIQFVPGDQGQPRIMSHTLRAIEQGFIVPSWMKNLKISTPTVMKDMTPLTNDEVARLIALVLSMAATMQDVVPDLDALENERSTMDPCSADLDQESHVMGTNRKAFSRSLLWDIEPSCDPAEFVNQGFMNSLWPYDRDFAELFTGIANLISFRIALDATRKVQRAKPLDTVSDAGIVKTIVEFVCSKEVSLSESMQLLQFMLAVLLVKWDRSPIIRRAGPVGGALEMLKGLYQVRERLGLNDSEFWMSLVEHAFDETEMPYEWLSFRPDATRMHILQYAFLFPPVILVRYFRSLNFKIMKLSHEKALEVSTNAKAQMVHARWSQPNRMDEVLDKVRPRMSRYFVLTIGREHVLEDAIGQIWHRERQELTRPLRVRLGEDKGEEGLDHGGVQQEFFRLVFAEAFDVRYGMFTTDPTTRMTWFRPGSLEPLYKYEALGILMSLAIFNGVTLPITMPLAFYRKILGLKVKEIKHIEDGWPELAKSFEQLLSWDDGDVGDVIGRTYEFTYEAFGTHVNIDMSKKSAKGLGGDEGTQPQTSRPEPQYTTADVVNRDRYLGKFADLQIDEIGQPTEISSTSSPSSSQAGAEAPLVTNDNRDSFVKDYIKHLTDVTIAPQFTAFLRGLHTLLSPRSLALFTPSVLKQLVQGQPTSQPLNINDWRQTTELLGFLPSDPIIHWFWDILANDFNQSQLRALLAFVTASDRIPVGGWDGVIFIIQRNGDEDGRLPTSQTCYGRLLLPEYSSREVLKGRLEWAVDNSWGFWMA</sequence>
<dbReference type="SUPFAM" id="SSF56204">
    <property type="entry name" value="Hect, E3 ligase catalytic domain"/>
    <property type="match status" value="1"/>
</dbReference>
<feature type="region of interest" description="Disordered" evidence="6">
    <location>
        <begin position="114"/>
        <end position="136"/>
    </location>
</feature>
<evidence type="ECO:0000256" key="5">
    <source>
        <dbReference type="PROSITE-ProRule" id="PRU00104"/>
    </source>
</evidence>
<feature type="region of interest" description="Disordered" evidence="6">
    <location>
        <begin position="1019"/>
        <end position="1044"/>
    </location>
</feature>
<dbReference type="InterPro" id="IPR000569">
    <property type="entry name" value="HECT_dom"/>
</dbReference>
<dbReference type="Pfam" id="PF16558">
    <property type="entry name" value="AZUL"/>
    <property type="match status" value="1"/>
</dbReference>
<dbReference type="SMART" id="SM00119">
    <property type="entry name" value="HECTc"/>
    <property type="match status" value="1"/>
</dbReference>
<evidence type="ECO:0000256" key="6">
    <source>
        <dbReference type="SAM" id="MobiDB-lite"/>
    </source>
</evidence>
<proteinExistence type="predicted"/>
<feature type="compositionally biased region" description="Polar residues" evidence="6">
    <location>
        <begin position="1030"/>
        <end position="1044"/>
    </location>
</feature>
<feature type="region of interest" description="Disordered" evidence="6">
    <location>
        <begin position="289"/>
        <end position="361"/>
    </location>
</feature>
<feature type="transmembrane region" description="Helical" evidence="7">
    <location>
        <begin position="934"/>
        <end position="957"/>
    </location>
</feature>
<dbReference type="Proteomes" id="UP001334248">
    <property type="component" value="Unassembled WGS sequence"/>
</dbReference>
<feature type="region of interest" description="Disordered" evidence="6">
    <location>
        <begin position="163"/>
        <end position="271"/>
    </location>
</feature>
<comment type="catalytic activity">
    <reaction evidence="1">
        <text>S-ubiquitinyl-[E2 ubiquitin-conjugating enzyme]-L-cysteine + [acceptor protein]-L-lysine = [E2 ubiquitin-conjugating enzyme]-L-cysteine + N(6)-ubiquitinyl-[acceptor protein]-L-lysine.</text>
        <dbReference type="EC" id="2.3.2.26"/>
    </reaction>
</comment>
<feature type="compositionally biased region" description="Basic and acidic residues" evidence="6">
    <location>
        <begin position="114"/>
        <end position="124"/>
    </location>
</feature>
<reference evidence="9 10" key="1">
    <citation type="journal article" date="2023" name="Res Sq">
        <title>Genomic and morphological characterization of Knufia obscura isolated from the Mars 2020 spacecraft assembly facility.</title>
        <authorList>
            <person name="Chander A.M."/>
            <person name="Teixeira M.M."/>
            <person name="Singh N.K."/>
            <person name="Williams M.P."/>
            <person name="Parker C.W."/>
            <person name="Leo P."/>
            <person name="Stajich J.E."/>
            <person name="Torok T."/>
            <person name="Tighe S."/>
            <person name="Mason C.E."/>
            <person name="Venkateswaran K."/>
        </authorList>
    </citation>
    <scope>NUCLEOTIDE SEQUENCE [LARGE SCALE GENOMIC DNA]</scope>
    <source>
        <strain evidence="9 10">CCFEE 5817</strain>
    </source>
</reference>